<reference evidence="2" key="1">
    <citation type="journal article" date="2019" name="Int. J. Syst. Evol. Microbiol.">
        <title>The Global Catalogue of Microorganisms (GCM) 10K type strain sequencing project: providing services to taxonomists for standard genome sequencing and annotation.</title>
        <authorList>
            <consortium name="The Broad Institute Genomics Platform"/>
            <consortium name="The Broad Institute Genome Sequencing Center for Infectious Disease"/>
            <person name="Wu L."/>
            <person name="Ma J."/>
        </authorList>
    </citation>
    <scope>NUCLEOTIDE SEQUENCE [LARGE SCALE GENOMIC DNA]</scope>
    <source>
        <strain evidence="2">JCM 19212</strain>
    </source>
</reference>
<dbReference type="RefSeq" id="WP_158984680.1">
    <property type="nucleotide sequence ID" value="NZ_BAABKY010000002.1"/>
</dbReference>
<organism evidence="1 2">
    <name type="scientific">Lysobacter panacisoli</name>
    <dbReference type="NCBI Taxonomy" id="1255263"/>
    <lineage>
        <taxon>Bacteria</taxon>
        <taxon>Pseudomonadati</taxon>
        <taxon>Pseudomonadota</taxon>
        <taxon>Gammaproteobacteria</taxon>
        <taxon>Lysobacterales</taxon>
        <taxon>Lysobacteraceae</taxon>
        <taxon>Lysobacter</taxon>
    </lineage>
</organism>
<name>A0ABP9LJP2_9GAMM</name>
<dbReference type="SUPFAM" id="SSF54637">
    <property type="entry name" value="Thioesterase/thiol ester dehydrase-isomerase"/>
    <property type="match status" value="1"/>
</dbReference>
<dbReference type="Gene3D" id="3.10.129.10">
    <property type="entry name" value="Hotdog Thioesterase"/>
    <property type="match status" value="1"/>
</dbReference>
<dbReference type="Pfam" id="PF14539">
    <property type="entry name" value="DUF4442"/>
    <property type="match status" value="1"/>
</dbReference>
<evidence type="ECO:0000313" key="2">
    <source>
        <dbReference type="Proteomes" id="UP001501083"/>
    </source>
</evidence>
<gene>
    <name evidence="1" type="ORF">GCM10025759_25090</name>
</gene>
<protein>
    <submittedName>
        <fullName evidence="1">Hotdog fold domain-containing protein</fullName>
    </submittedName>
</protein>
<accession>A0ABP9LJP2</accession>
<dbReference type="EMBL" id="BAABKY010000002">
    <property type="protein sequence ID" value="GAA5078196.1"/>
    <property type="molecule type" value="Genomic_DNA"/>
</dbReference>
<dbReference type="InterPro" id="IPR027961">
    <property type="entry name" value="DUF4442"/>
</dbReference>
<evidence type="ECO:0000313" key="1">
    <source>
        <dbReference type="EMBL" id="GAA5078196.1"/>
    </source>
</evidence>
<dbReference type="CDD" id="cd03443">
    <property type="entry name" value="PaaI_thioesterase"/>
    <property type="match status" value="1"/>
</dbReference>
<dbReference type="Proteomes" id="UP001501083">
    <property type="component" value="Unassembled WGS sequence"/>
</dbReference>
<comment type="caution">
    <text evidence="1">The sequence shown here is derived from an EMBL/GenBank/DDBJ whole genome shotgun (WGS) entry which is preliminary data.</text>
</comment>
<dbReference type="InterPro" id="IPR029069">
    <property type="entry name" value="HotDog_dom_sf"/>
</dbReference>
<proteinExistence type="predicted"/>
<sequence>MSAPLLSLYRKVTRWPAGHWLFSRAVCFKAPYFSTIAPRFVALEPNRCEVRIRDRRRVHNHIGTVHAIALCNLAELAAGVMTDASLPASMRWIPKGMTVEYLKKATGTLHGVATPDVPLVESASAYDLPVSVVVTDAAGDAVFRATIAMWVSPRR</sequence>
<keyword evidence="2" id="KW-1185">Reference proteome</keyword>